<name>A0A8X6K1P1_NEPPI</name>
<dbReference type="Proteomes" id="UP000887013">
    <property type="component" value="Unassembled WGS sequence"/>
</dbReference>
<accession>A0A8X6K1P1</accession>
<organism evidence="2 3">
    <name type="scientific">Nephila pilipes</name>
    <name type="common">Giant wood spider</name>
    <name type="synonym">Nephila maculata</name>
    <dbReference type="NCBI Taxonomy" id="299642"/>
    <lineage>
        <taxon>Eukaryota</taxon>
        <taxon>Metazoa</taxon>
        <taxon>Ecdysozoa</taxon>
        <taxon>Arthropoda</taxon>
        <taxon>Chelicerata</taxon>
        <taxon>Arachnida</taxon>
        <taxon>Araneae</taxon>
        <taxon>Araneomorphae</taxon>
        <taxon>Entelegynae</taxon>
        <taxon>Araneoidea</taxon>
        <taxon>Nephilidae</taxon>
        <taxon>Nephila</taxon>
    </lineage>
</organism>
<feature type="chain" id="PRO_5036442757" evidence="1">
    <location>
        <begin position="20"/>
        <end position="151"/>
    </location>
</feature>
<sequence length="151" mass="16765">MIVLHLLILLSSDCSRSDAIASCLQACRNSVDRSSVCNTLEINGPRFYSFDLGVVDTTVIETTVRKRPEVSLSPFSFGWNVSSAFGSPHSPLLSNVVSIDQDFNPIPHAEMLQLLPPPNHLLQPSCLFLQCWRQAGMPAQWAIQPRNRAIF</sequence>
<dbReference type="EMBL" id="BMAW01046432">
    <property type="protein sequence ID" value="GFS55338.1"/>
    <property type="molecule type" value="Genomic_DNA"/>
</dbReference>
<feature type="signal peptide" evidence="1">
    <location>
        <begin position="1"/>
        <end position="19"/>
    </location>
</feature>
<gene>
    <name evidence="2" type="ORF">NPIL_116571</name>
</gene>
<keyword evidence="3" id="KW-1185">Reference proteome</keyword>
<evidence type="ECO:0000313" key="2">
    <source>
        <dbReference type="EMBL" id="GFS55338.1"/>
    </source>
</evidence>
<reference evidence="2" key="1">
    <citation type="submission" date="2020-08" db="EMBL/GenBank/DDBJ databases">
        <title>Multicomponent nature underlies the extraordinary mechanical properties of spider dragline silk.</title>
        <authorList>
            <person name="Kono N."/>
            <person name="Nakamura H."/>
            <person name="Mori M."/>
            <person name="Yoshida Y."/>
            <person name="Ohtoshi R."/>
            <person name="Malay A.D."/>
            <person name="Moran D.A.P."/>
            <person name="Tomita M."/>
            <person name="Numata K."/>
            <person name="Arakawa K."/>
        </authorList>
    </citation>
    <scope>NUCLEOTIDE SEQUENCE</scope>
</reference>
<comment type="caution">
    <text evidence="2">The sequence shown here is derived from an EMBL/GenBank/DDBJ whole genome shotgun (WGS) entry which is preliminary data.</text>
</comment>
<dbReference type="AlphaFoldDB" id="A0A8X6K1P1"/>
<protein>
    <submittedName>
        <fullName evidence="2">Uncharacterized protein</fullName>
    </submittedName>
</protein>
<proteinExistence type="predicted"/>
<keyword evidence="1" id="KW-0732">Signal</keyword>
<evidence type="ECO:0000256" key="1">
    <source>
        <dbReference type="SAM" id="SignalP"/>
    </source>
</evidence>
<evidence type="ECO:0000313" key="3">
    <source>
        <dbReference type="Proteomes" id="UP000887013"/>
    </source>
</evidence>